<dbReference type="AlphaFoldDB" id="A0A854WE13"/>
<feature type="transmembrane region" description="Helical" evidence="6">
    <location>
        <begin position="144"/>
        <end position="168"/>
    </location>
</feature>
<evidence type="ECO:0000256" key="1">
    <source>
        <dbReference type="ARBA" id="ARBA00004651"/>
    </source>
</evidence>
<dbReference type="PANTHER" id="PTHR43652:SF6">
    <property type="entry name" value="ARGININE REPRESSOR"/>
    <property type="match status" value="1"/>
</dbReference>
<feature type="transmembrane region" description="Helical" evidence="6">
    <location>
        <begin position="119"/>
        <end position="138"/>
    </location>
</feature>
<evidence type="ECO:0000256" key="2">
    <source>
        <dbReference type="ARBA" id="ARBA00022475"/>
    </source>
</evidence>
<protein>
    <recommendedName>
        <fullName evidence="9">Arginine:ornithine antiporter</fullName>
    </recommendedName>
</protein>
<dbReference type="Proteomes" id="UP000217465">
    <property type="component" value="Unassembled WGS sequence"/>
</dbReference>
<keyword evidence="4 6" id="KW-1133">Transmembrane helix</keyword>
<comment type="caution">
    <text evidence="7">The sequence shown here is derived from an EMBL/GenBank/DDBJ whole genome shotgun (WGS) entry which is preliminary data.</text>
</comment>
<sequence>MEEQKKRGFSIPSSYTVLFIIIAIMAVLTWVIPAGAYDTTKDGAVISGTYHAVKSNPQGLYDVFMAPVRGMLGTDKTDGAIQVSFFILMVGGFLGVINKTGALDQGIASVVKKNKGREKMLIAILIPIFALGGTTYGMGEETMAFYPLLIPVMIAVGFDTLVAVSIILIGSQIGCLASTINPFATGVAADAAGVSIADGMIWRIIQWVVLVAISVWYVHSYADKIEKDPSQSLIADKMAEHKELFKLENQGEDMTKRQGHVLWIFIITFLIMILSLIPWEDFGIKLFTNINNVLVGTPGLNTFLGKDMLQLGYWYFPEISMLFIMMAILAAMVYRMKEEDFISSFIAGAADLLGVAIICAVARGIQVIMNDGMITSTILSWGEKGLSGLSSQVFVILTYLFYLPMSFLIPSTSGLAGATMGIMAPLGQFSHVPAHLVITAFQSASGVLNIVSPTSAIVMGALALGKVDIATWWKFVTKFIVLVIVVSLAIMLIATFFI</sequence>
<feature type="transmembrane region" description="Helical" evidence="6">
    <location>
        <begin position="341"/>
        <end position="365"/>
    </location>
</feature>
<feature type="transmembrane region" description="Helical" evidence="6">
    <location>
        <begin position="175"/>
        <end position="194"/>
    </location>
</feature>
<evidence type="ECO:0008006" key="9">
    <source>
        <dbReference type="Google" id="ProtNLM"/>
    </source>
</evidence>
<evidence type="ECO:0000256" key="4">
    <source>
        <dbReference type="ARBA" id="ARBA00022989"/>
    </source>
</evidence>
<dbReference type="PANTHER" id="PTHR43652">
    <property type="entry name" value="BASIC AMINO ACID ANTIPORTER YFCC-RELATED"/>
    <property type="match status" value="1"/>
</dbReference>
<feature type="transmembrane region" description="Helical" evidence="6">
    <location>
        <begin position="79"/>
        <end position="98"/>
    </location>
</feature>
<reference evidence="7 8" key="1">
    <citation type="submission" date="2016-06" db="EMBL/GenBank/DDBJ databases">
        <authorList>
            <person name="Haines A.N."/>
            <person name="Council K.R."/>
        </authorList>
    </citation>
    <scope>NUCLEOTIDE SEQUENCE [LARGE SCALE GENOMIC DNA]</scope>
    <source>
        <strain evidence="7 8">SP158-29</strain>
    </source>
</reference>
<dbReference type="InterPro" id="IPR018385">
    <property type="entry name" value="C4_dicarb_anaerob_car-like"/>
</dbReference>
<evidence type="ECO:0000256" key="3">
    <source>
        <dbReference type="ARBA" id="ARBA00022692"/>
    </source>
</evidence>
<gene>
    <name evidence="7" type="ORF">A9Y57_01487</name>
</gene>
<feature type="transmembrane region" description="Helical" evidence="6">
    <location>
        <begin position="200"/>
        <end position="218"/>
    </location>
</feature>
<feature type="transmembrane region" description="Helical" evidence="6">
    <location>
        <begin position="12"/>
        <end position="32"/>
    </location>
</feature>
<evidence type="ECO:0000256" key="6">
    <source>
        <dbReference type="SAM" id="Phobius"/>
    </source>
</evidence>
<proteinExistence type="predicted"/>
<feature type="transmembrane region" description="Helical" evidence="6">
    <location>
        <begin position="476"/>
        <end position="497"/>
    </location>
</feature>
<keyword evidence="3 6" id="KW-0812">Transmembrane</keyword>
<keyword evidence="5 6" id="KW-0472">Membrane</keyword>
<dbReference type="EMBL" id="NSGR01000008">
    <property type="protein sequence ID" value="PCH12768.1"/>
    <property type="molecule type" value="Genomic_DNA"/>
</dbReference>
<evidence type="ECO:0000313" key="8">
    <source>
        <dbReference type="Proteomes" id="UP000217465"/>
    </source>
</evidence>
<evidence type="ECO:0000313" key="7">
    <source>
        <dbReference type="EMBL" id="PCH12768.1"/>
    </source>
</evidence>
<dbReference type="Pfam" id="PF03606">
    <property type="entry name" value="DcuC"/>
    <property type="match status" value="1"/>
</dbReference>
<evidence type="ECO:0000256" key="5">
    <source>
        <dbReference type="ARBA" id="ARBA00023136"/>
    </source>
</evidence>
<name>A0A854WE13_9STRE</name>
<dbReference type="InterPro" id="IPR051679">
    <property type="entry name" value="DASS-Related_Transporters"/>
</dbReference>
<dbReference type="GO" id="GO:0005886">
    <property type="term" value="C:plasma membrane"/>
    <property type="evidence" value="ECO:0007669"/>
    <property type="project" value="UniProtKB-SubCell"/>
</dbReference>
<accession>A0A854WE13</accession>
<feature type="transmembrane region" description="Helical" evidence="6">
    <location>
        <begin position="261"/>
        <end position="279"/>
    </location>
</feature>
<keyword evidence="2" id="KW-1003">Cell membrane</keyword>
<organism evidence="7 8">
    <name type="scientific">Streptococcus parauberis</name>
    <dbReference type="NCBI Taxonomy" id="1348"/>
    <lineage>
        <taxon>Bacteria</taxon>
        <taxon>Bacillati</taxon>
        <taxon>Bacillota</taxon>
        <taxon>Bacilli</taxon>
        <taxon>Lactobacillales</taxon>
        <taxon>Streptococcaceae</taxon>
        <taxon>Streptococcus</taxon>
    </lineage>
</organism>
<feature type="transmembrane region" description="Helical" evidence="6">
    <location>
        <begin position="313"/>
        <end position="334"/>
    </location>
</feature>
<comment type="subcellular location">
    <subcellularLocation>
        <location evidence="1">Cell membrane</location>
        <topology evidence="1">Multi-pass membrane protein</topology>
    </subcellularLocation>
</comment>
<dbReference type="RefSeq" id="WP_096633695.1">
    <property type="nucleotide sequence ID" value="NZ_NSGR01000008.1"/>
</dbReference>